<dbReference type="InterPro" id="IPR003501">
    <property type="entry name" value="PTS_EIIB_2/3"/>
</dbReference>
<keyword evidence="5" id="KW-0598">Phosphotransferase system</keyword>
<evidence type="ECO:0000256" key="1">
    <source>
        <dbReference type="ARBA" id="ARBA00022448"/>
    </source>
</evidence>
<keyword evidence="3" id="KW-0762">Sugar transport</keyword>
<dbReference type="InterPro" id="IPR036095">
    <property type="entry name" value="PTS_EIIB-like_sf"/>
</dbReference>
<evidence type="ECO:0000256" key="5">
    <source>
        <dbReference type="ARBA" id="ARBA00022683"/>
    </source>
</evidence>
<evidence type="ECO:0000256" key="4">
    <source>
        <dbReference type="ARBA" id="ARBA00022679"/>
    </source>
</evidence>
<feature type="modified residue" description="Phosphocysteine; by EIIA" evidence="7">
    <location>
        <position position="8"/>
    </location>
</feature>
<dbReference type="Gene3D" id="3.40.50.2300">
    <property type="match status" value="1"/>
</dbReference>
<dbReference type="InterPro" id="IPR051819">
    <property type="entry name" value="PTS_sugar-specific_EIIB"/>
</dbReference>
<dbReference type="STRING" id="888064.HMPREF9088_1653"/>
<keyword evidence="4 9" id="KW-0808">Transferase</keyword>
<dbReference type="SUPFAM" id="SSF52794">
    <property type="entry name" value="PTS system IIB component-like"/>
    <property type="match status" value="1"/>
</dbReference>
<keyword evidence="1" id="KW-0813">Transport</keyword>
<evidence type="ECO:0000313" key="9">
    <source>
        <dbReference type="EMBL" id="EFU73537.1"/>
    </source>
</evidence>
<comment type="caution">
    <text evidence="9">The sequence shown here is derived from an EMBL/GenBank/DDBJ whole genome shotgun (WGS) entry which is preliminary data.</text>
</comment>
<keyword evidence="10" id="KW-1185">Reference proteome</keyword>
<dbReference type="PROSITE" id="PS51100">
    <property type="entry name" value="PTS_EIIB_TYPE_3"/>
    <property type="match status" value="1"/>
</dbReference>
<dbReference type="GO" id="GO:0008982">
    <property type="term" value="F:protein-N(PI)-phosphohistidine-sugar phosphotransferase activity"/>
    <property type="evidence" value="ECO:0007669"/>
    <property type="project" value="InterPro"/>
</dbReference>
<sequence>MKKMMLVCSTGLTTDILVAKIVKIIFSKNLAIDVSAVSGAQALTEYHELKPDIVLLSPQVRYMKKELETITKNDQIPLSIIDMKDYGLLDGETILSKAMALLGLVMK</sequence>
<evidence type="ECO:0000256" key="3">
    <source>
        <dbReference type="ARBA" id="ARBA00022597"/>
    </source>
</evidence>
<feature type="domain" description="PTS EIIB type-3" evidence="8">
    <location>
        <begin position="1"/>
        <end position="107"/>
    </location>
</feature>
<evidence type="ECO:0000256" key="6">
    <source>
        <dbReference type="ARBA" id="ARBA00022777"/>
    </source>
</evidence>
<name>E6LH13_ENTI1</name>
<dbReference type="Pfam" id="PF02302">
    <property type="entry name" value="PTS_IIB"/>
    <property type="match status" value="1"/>
</dbReference>
<evidence type="ECO:0000256" key="2">
    <source>
        <dbReference type="ARBA" id="ARBA00022553"/>
    </source>
</evidence>
<dbReference type="AlphaFoldDB" id="E6LH13"/>
<reference evidence="9 10" key="1">
    <citation type="submission" date="2010-12" db="EMBL/GenBank/DDBJ databases">
        <authorList>
            <person name="Muzny D."/>
            <person name="Qin X."/>
            <person name="Deng J."/>
            <person name="Jiang H."/>
            <person name="Liu Y."/>
            <person name="Qu J."/>
            <person name="Song X.-Z."/>
            <person name="Zhang L."/>
            <person name="Thornton R."/>
            <person name="Coyle M."/>
            <person name="Francisco L."/>
            <person name="Jackson L."/>
            <person name="Javaid M."/>
            <person name="Korchina V."/>
            <person name="Kovar C."/>
            <person name="Mata R."/>
            <person name="Mathew T."/>
            <person name="Ngo R."/>
            <person name="Nguyen L."/>
            <person name="Nguyen N."/>
            <person name="Okwuonu G."/>
            <person name="Ongeri F."/>
            <person name="Pham C."/>
            <person name="Simmons D."/>
            <person name="Wilczek-Boney K."/>
            <person name="Hale W."/>
            <person name="Jakkamsetti A."/>
            <person name="Pham P."/>
            <person name="Ruth R."/>
            <person name="San Lucas F."/>
            <person name="Warren J."/>
            <person name="Zhang J."/>
            <person name="Zhao Z."/>
            <person name="Zhou C."/>
            <person name="Zhu D."/>
            <person name="Lee S."/>
            <person name="Bess C."/>
            <person name="Blankenburg K."/>
            <person name="Forbes L."/>
            <person name="Fu Q."/>
            <person name="Gubbala S."/>
            <person name="Hirani K."/>
            <person name="Jayaseelan J.C."/>
            <person name="Lara F."/>
            <person name="Munidasa M."/>
            <person name="Palculict T."/>
            <person name="Patil S."/>
            <person name="Pu L.-L."/>
            <person name="Saada N."/>
            <person name="Tang L."/>
            <person name="Weissenberger G."/>
            <person name="Zhu Y."/>
            <person name="Hemphill L."/>
            <person name="Shang Y."/>
            <person name="Youmans B."/>
            <person name="Ayvaz T."/>
            <person name="Ross M."/>
            <person name="Santibanez J."/>
            <person name="Aqrawi P."/>
            <person name="Gross S."/>
            <person name="Joshi V."/>
            <person name="Fowler G."/>
            <person name="Nazareth L."/>
            <person name="Reid J."/>
            <person name="Worley K."/>
            <person name="Petrosino J."/>
            <person name="Highlander S."/>
            <person name="Gibbs R."/>
        </authorList>
    </citation>
    <scope>NUCLEOTIDE SEQUENCE [LARGE SCALE GENOMIC DNA]</scope>
    <source>
        <strain evidence="10">DSM 15952 / CCUG 50447 / LMG 22039 / TP 1.5</strain>
    </source>
</reference>
<proteinExistence type="predicted"/>
<accession>E6LH13</accession>
<dbReference type="EC" id="2.7.1.69" evidence="9"/>
<organism evidence="9 10">
    <name type="scientific">Enterococcus italicus (strain DSM 15952 / CCUG 50447 / LMG 22039 / TP 1.5)</name>
    <dbReference type="NCBI Taxonomy" id="888064"/>
    <lineage>
        <taxon>Bacteria</taxon>
        <taxon>Bacillati</taxon>
        <taxon>Bacillota</taxon>
        <taxon>Bacilli</taxon>
        <taxon>Lactobacillales</taxon>
        <taxon>Enterococcaceae</taxon>
        <taxon>Enterococcus</taxon>
    </lineage>
</organism>
<keyword evidence="6" id="KW-0418">Kinase</keyword>
<dbReference type="PANTHER" id="PTHR34581:SF2">
    <property type="entry name" value="PTS SYSTEM N,N'-DIACETYLCHITOBIOSE-SPECIFIC EIIB COMPONENT"/>
    <property type="match status" value="1"/>
</dbReference>
<dbReference type="HOGENOM" id="CLU_147323_2_1_9"/>
<dbReference type="PANTHER" id="PTHR34581">
    <property type="entry name" value="PTS SYSTEM N,N'-DIACETYLCHITOBIOSE-SPECIFIC EIIB COMPONENT"/>
    <property type="match status" value="1"/>
</dbReference>
<gene>
    <name evidence="9" type="ORF">HMPREF9088_1653</name>
</gene>
<dbReference type="EMBL" id="AEPV01000066">
    <property type="protein sequence ID" value="EFU73537.1"/>
    <property type="molecule type" value="Genomic_DNA"/>
</dbReference>
<dbReference type="InterPro" id="IPR013012">
    <property type="entry name" value="PTS_EIIB_3"/>
</dbReference>
<dbReference type="GO" id="GO:0009401">
    <property type="term" value="P:phosphoenolpyruvate-dependent sugar phosphotransferase system"/>
    <property type="evidence" value="ECO:0007669"/>
    <property type="project" value="UniProtKB-KW"/>
</dbReference>
<dbReference type="eggNOG" id="COG1440">
    <property type="taxonomic scope" value="Bacteria"/>
</dbReference>
<evidence type="ECO:0000259" key="8">
    <source>
        <dbReference type="PROSITE" id="PS51100"/>
    </source>
</evidence>
<keyword evidence="2" id="KW-0597">Phosphoprotein</keyword>
<evidence type="ECO:0000256" key="7">
    <source>
        <dbReference type="PROSITE-ProRule" id="PRU00423"/>
    </source>
</evidence>
<dbReference type="GO" id="GO:0016301">
    <property type="term" value="F:kinase activity"/>
    <property type="evidence" value="ECO:0007669"/>
    <property type="project" value="UniProtKB-KW"/>
</dbReference>
<dbReference type="OrthoDB" id="9808134at2"/>
<dbReference type="Proteomes" id="UP000010296">
    <property type="component" value="Unassembled WGS sequence"/>
</dbReference>
<protein>
    <submittedName>
        <fullName evidence="9">PTS system, Lactose/Cellobiose specific IIB subunit</fullName>
        <ecNumber evidence="9">2.7.1.69</ecNumber>
    </submittedName>
</protein>
<evidence type="ECO:0000313" key="10">
    <source>
        <dbReference type="Proteomes" id="UP000010296"/>
    </source>
</evidence>